<dbReference type="Proteomes" id="UP000085678">
    <property type="component" value="Unplaced"/>
</dbReference>
<dbReference type="PANTHER" id="PTHR28642">
    <property type="entry name" value="MEIOSIS 1 ARREST PROTEIN"/>
    <property type="match status" value="1"/>
</dbReference>
<proteinExistence type="predicted"/>
<dbReference type="PANTHER" id="PTHR28642:SF1">
    <property type="entry name" value="MEIOSIS 1 ARREST PROTEIN"/>
    <property type="match status" value="1"/>
</dbReference>
<dbReference type="GO" id="GO:0007283">
    <property type="term" value="P:spermatogenesis"/>
    <property type="evidence" value="ECO:0007669"/>
    <property type="project" value="InterPro"/>
</dbReference>
<dbReference type="GeneID" id="106181247"/>
<dbReference type="GO" id="GO:0051308">
    <property type="term" value="P:male meiosis chromosome separation"/>
    <property type="evidence" value="ECO:0007669"/>
    <property type="project" value="TreeGrafter"/>
</dbReference>
<dbReference type="GO" id="GO:0007127">
    <property type="term" value="P:meiosis I"/>
    <property type="evidence" value="ECO:0007669"/>
    <property type="project" value="InterPro"/>
</dbReference>
<evidence type="ECO:0000313" key="1">
    <source>
        <dbReference type="Proteomes" id="UP000085678"/>
    </source>
</evidence>
<protein>
    <submittedName>
        <fullName evidence="2">Meiosis 1 arrest protein</fullName>
    </submittedName>
</protein>
<name>A0A1S3KF00_LINAN</name>
<dbReference type="InParanoid" id="A0A1S3KF00"/>
<dbReference type="KEGG" id="lak:106181247"/>
<dbReference type="RefSeq" id="XP_013421029.1">
    <property type="nucleotide sequence ID" value="XM_013565575.1"/>
</dbReference>
<keyword evidence="1" id="KW-1185">Reference proteome</keyword>
<accession>A0A1S3KF00</accession>
<dbReference type="OrthoDB" id="6283957at2759"/>
<evidence type="ECO:0000313" key="2">
    <source>
        <dbReference type="RefSeq" id="XP_013421029.1"/>
    </source>
</evidence>
<reference evidence="2" key="1">
    <citation type="submission" date="2025-08" db="UniProtKB">
        <authorList>
            <consortium name="RefSeq"/>
        </authorList>
    </citation>
    <scope>IDENTIFICATION</scope>
    <source>
        <tissue evidence="2">Gonads</tissue>
    </source>
</reference>
<sequence>MQEKNERGLFTRQPARMLLVDFSSNFDADTGHSLTQALENFFALVCNLGGPNRTPFFGLISLSDYPETLFPLQTVRASFPRLQAALNELKNCHRTSLMCHRRGGCLDQGISEALAQFKRQAQNLFQISGYWNQLEITVITCQTSASIVKQVEKLSSKLDLDNLKKIQVVCVNNPDQVSVLDDIGDVTDSSQRSDVSLGSSSSGGTEGMVEVVNMDNDVLIFQDFFKTWLYDASTDKEHLHLVLPDSLTIKCDLHERLLDPSLLPFNLQFQLQPDSFMSKPVIPTVKKGQNTVVPVHRLLVKNLLPANSICESVVYGYPQVMRPTTCWKIDWDELEMNQQLFQAMCSLLQEKEMVLLACTAEVKSENSYASDSPTSPCGHFLLLPSHSCSVLIKPIAVSELMMPCDFTVPKENPCQDSVDAVQAALKKVKVLEMYNPLLTQSGLYQALIKRLSGGSSGNKNLKRRLGVTTQCPGATRGRGRGRTQPGFYYAPKSQKRFCYNSFIADNDDPFPTQL</sequence>
<gene>
    <name evidence="2" type="primary">LOC106181247</name>
</gene>
<dbReference type="AlphaFoldDB" id="A0A1S3KF00"/>
<dbReference type="STRING" id="7574.A0A1S3KF00"/>
<dbReference type="InterPro" id="IPR033587">
    <property type="entry name" value="M1AP"/>
</dbReference>
<organism evidence="1 2">
    <name type="scientific">Lingula anatina</name>
    <name type="common">Brachiopod</name>
    <name type="synonym">Lingula unguis</name>
    <dbReference type="NCBI Taxonomy" id="7574"/>
    <lineage>
        <taxon>Eukaryota</taxon>
        <taxon>Metazoa</taxon>
        <taxon>Spiralia</taxon>
        <taxon>Lophotrochozoa</taxon>
        <taxon>Brachiopoda</taxon>
        <taxon>Linguliformea</taxon>
        <taxon>Lingulata</taxon>
        <taxon>Lingulida</taxon>
        <taxon>Linguloidea</taxon>
        <taxon>Lingulidae</taxon>
        <taxon>Lingula</taxon>
    </lineage>
</organism>